<feature type="transmembrane region" description="Helical" evidence="13">
    <location>
        <begin position="58"/>
        <end position="79"/>
    </location>
</feature>
<dbReference type="EMBL" id="MZ086792">
    <property type="protein sequence ID" value="QYV43153.1"/>
    <property type="molecule type" value="mRNA"/>
</dbReference>
<dbReference type="PROSITE" id="PS00318">
    <property type="entry name" value="HMG_COA_REDUCTASE_2"/>
    <property type="match status" value="1"/>
</dbReference>
<protein>
    <recommendedName>
        <fullName evidence="13">3-hydroxy-3-methylglutaryl coenzyme A reductase</fullName>
        <shortName evidence="13">HMG-CoA reductase</shortName>
        <ecNumber evidence="13">1.1.1.34</ecNumber>
    </recommendedName>
</protein>
<evidence type="ECO:0000256" key="2">
    <source>
        <dbReference type="ARBA" id="ARBA00005084"/>
    </source>
</evidence>
<keyword evidence="7 13" id="KW-1133">Transmembrane helix</keyword>
<dbReference type="InterPro" id="IPR004554">
    <property type="entry name" value="HMG_CoA_Rdtase_eu_arc"/>
</dbReference>
<organism evidence="16">
    <name type="scientific">Colaphellus bowringi</name>
    <dbReference type="NCBI Taxonomy" id="561076"/>
    <lineage>
        <taxon>Eukaryota</taxon>
        <taxon>Metazoa</taxon>
        <taxon>Ecdysozoa</taxon>
        <taxon>Arthropoda</taxon>
        <taxon>Hexapoda</taxon>
        <taxon>Insecta</taxon>
        <taxon>Pterygota</taxon>
        <taxon>Neoptera</taxon>
        <taxon>Endopterygota</taxon>
        <taxon>Coleoptera</taxon>
        <taxon>Polyphaga</taxon>
        <taxon>Cucujiformia</taxon>
        <taxon>Chrysomeloidea</taxon>
        <taxon>Chrysomelidae</taxon>
        <taxon>Chrysomelinae</taxon>
        <taxon>Chrysomelini</taxon>
        <taxon>Colaphellus</taxon>
    </lineage>
</organism>
<dbReference type="PROSITE" id="PS01192">
    <property type="entry name" value="HMG_COA_REDUCTASE_3"/>
    <property type="match status" value="1"/>
</dbReference>
<dbReference type="PROSITE" id="PS50156">
    <property type="entry name" value="SSD"/>
    <property type="match status" value="1"/>
</dbReference>
<keyword evidence="8 13" id="KW-0560">Oxidoreductase</keyword>
<dbReference type="GO" id="GO:0005778">
    <property type="term" value="C:peroxisomal membrane"/>
    <property type="evidence" value="ECO:0007669"/>
    <property type="project" value="TreeGrafter"/>
</dbReference>
<dbReference type="PROSITE" id="PS00066">
    <property type="entry name" value="HMG_COA_REDUCTASE_1"/>
    <property type="match status" value="1"/>
</dbReference>
<accession>A0A8G0QFR8</accession>
<feature type="region of interest" description="Disordered" evidence="14">
    <location>
        <begin position="360"/>
        <end position="382"/>
    </location>
</feature>
<dbReference type="EC" id="1.1.1.34" evidence="13"/>
<dbReference type="GO" id="GO:0016126">
    <property type="term" value="P:sterol biosynthetic process"/>
    <property type="evidence" value="ECO:0007669"/>
    <property type="project" value="TreeGrafter"/>
</dbReference>
<dbReference type="GO" id="GO:0050661">
    <property type="term" value="F:NADP binding"/>
    <property type="evidence" value="ECO:0007669"/>
    <property type="project" value="InterPro"/>
</dbReference>
<dbReference type="InterPro" id="IPR000731">
    <property type="entry name" value="SSD"/>
</dbReference>
<comment type="catalytic activity">
    <reaction evidence="12">
        <text>(R)-mevalonate + 2 NADP(+) + CoA = (3S)-3-hydroxy-3-methylglutaryl-CoA + 2 NADPH + 2 H(+)</text>
        <dbReference type="Rhea" id="RHEA:15989"/>
        <dbReference type="ChEBI" id="CHEBI:15378"/>
        <dbReference type="ChEBI" id="CHEBI:36464"/>
        <dbReference type="ChEBI" id="CHEBI:43074"/>
        <dbReference type="ChEBI" id="CHEBI:57287"/>
        <dbReference type="ChEBI" id="CHEBI:57783"/>
        <dbReference type="ChEBI" id="CHEBI:58349"/>
        <dbReference type="EC" id="1.1.1.34"/>
    </reaction>
    <physiologicalReaction direction="right-to-left" evidence="12">
        <dbReference type="Rhea" id="RHEA:15991"/>
    </physiologicalReaction>
</comment>
<comment type="similarity">
    <text evidence="3 13">Belongs to the HMG-CoA reductase family.</text>
</comment>
<proteinExistence type="evidence at transcript level"/>
<evidence type="ECO:0000256" key="7">
    <source>
        <dbReference type="ARBA" id="ARBA00022989"/>
    </source>
</evidence>
<dbReference type="GO" id="GO:0005789">
    <property type="term" value="C:endoplasmic reticulum membrane"/>
    <property type="evidence" value="ECO:0007669"/>
    <property type="project" value="UniProtKB-SubCell"/>
</dbReference>
<evidence type="ECO:0000256" key="11">
    <source>
        <dbReference type="ARBA" id="ARBA00023229"/>
    </source>
</evidence>
<dbReference type="PROSITE" id="PS51257">
    <property type="entry name" value="PROKAR_LIPOPROTEIN"/>
    <property type="match status" value="1"/>
</dbReference>
<dbReference type="Gene3D" id="1.10.3270.10">
    <property type="entry name" value="HMGR, N-terminal domain"/>
    <property type="match status" value="1"/>
</dbReference>
<dbReference type="UniPathway" id="UPA00058">
    <property type="reaction ID" value="UER00103"/>
</dbReference>
<dbReference type="GO" id="GO:0008299">
    <property type="term" value="P:isoprenoid biosynthetic process"/>
    <property type="evidence" value="ECO:0007669"/>
    <property type="project" value="UniProtKB-KW"/>
</dbReference>
<dbReference type="SUPFAM" id="SSF55035">
    <property type="entry name" value="NAD-binding domain of HMG-CoA reductase"/>
    <property type="match status" value="1"/>
</dbReference>
<dbReference type="PROSITE" id="PS50065">
    <property type="entry name" value="HMG_COA_REDUCTASE_4"/>
    <property type="match status" value="1"/>
</dbReference>
<keyword evidence="4 13" id="KW-0812">Transmembrane</keyword>
<evidence type="ECO:0000256" key="14">
    <source>
        <dbReference type="SAM" id="MobiDB-lite"/>
    </source>
</evidence>
<dbReference type="InterPro" id="IPR009023">
    <property type="entry name" value="HMG_CoA_Rdtase_NAD(P)-bd_sf"/>
</dbReference>
<dbReference type="GO" id="GO:0015936">
    <property type="term" value="P:coenzyme A metabolic process"/>
    <property type="evidence" value="ECO:0007669"/>
    <property type="project" value="InterPro"/>
</dbReference>
<dbReference type="Pfam" id="PF12349">
    <property type="entry name" value="Sterol-sensing"/>
    <property type="match status" value="1"/>
</dbReference>
<keyword evidence="11" id="KW-0414">Isoprene biosynthesis</keyword>
<name>A0A8G0QFR8_9CUCU</name>
<dbReference type="CDD" id="cd00643">
    <property type="entry name" value="HMG-CoA_reductase_classI"/>
    <property type="match status" value="1"/>
</dbReference>
<feature type="domain" description="SSD" evidence="15">
    <location>
        <begin position="62"/>
        <end position="219"/>
    </location>
</feature>
<dbReference type="PANTHER" id="PTHR10572">
    <property type="entry name" value="3-HYDROXY-3-METHYLGLUTARYL-COENZYME A REDUCTASE"/>
    <property type="match status" value="1"/>
</dbReference>
<dbReference type="Pfam" id="PF00368">
    <property type="entry name" value="HMG-CoA_red"/>
    <property type="match status" value="1"/>
</dbReference>
<evidence type="ECO:0000256" key="3">
    <source>
        <dbReference type="ARBA" id="ARBA00007661"/>
    </source>
</evidence>
<feature type="transmembrane region" description="Helical" evidence="13">
    <location>
        <begin position="21"/>
        <end position="38"/>
    </location>
</feature>
<dbReference type="InterPro" id="IPR023076">
    <property type="entry name" value="HMG_CoA_Rdtase_CS"/>
</dbReference>
<dbReference type="SUPFAM" id="SSF56542">
    <property type="entry name" value="Substrate-binding domain of HMG-CoA reductase"/>
    <property type="match status" value="1"/>
</dbReference>
<dbReference type="InterPro" id="IPR004816">
    <property type="entry name" value="HMG_CoA_Rdtase_metazoan"/>
</dbReference>
<dbReference type="PRINTS" id="PR00071">
    <property type="entry name" value="HMGCOARDTASE"/>
</dbReference>
<feature type="compositionally biased region" description="Basic and acidic residues" evidence="14">
    <location>
        <begin position="373"/>
        <end position="382"/>
    </location>
</feature>
<reference evidence="16" key="1">
    <citation type="submission" date="2021-04" db="EMBL/GenBank/DDBJ databases">
        <authorList>
            <person name="Li J."/>
            <person name="Liu W."/>
            <person name="Wang X."/>
        </authorList>
    </citation>
    <scope>NUCLEOTIDE SEQUENCE</scope>
    <source>
        <tissue evidence="16">Head</tissue>
    </source>
</reference>
<feature type="transmembrane region" description="Helical" evidence="13">
    <location>
        <begin position="193"/>
        <end position="215"/>
    </location>
</feature>
<dbReference type="FunFam" id="3.30.70.420:FF:000001">
    <property type="entry name" value="3-hydroxy-3-methylglutaryl coenzyme A reductase"/>
    <property type="match status" value="1"/>
</dbReference>
<dbReference type="InterPro" id="IPR023074">
    <property type="entry name" value="HMG_CoA_Rdtase_cat_sf"/>
</dbReference>
<keyword evidence="6 13" id="KW-0521">NADP</keyword>
<feature type="transmembrane region" description="Helical" evidence="13">
    <location>
        <begin position="91"/>
        <end position="114"/>
    </location>
</feature>
<evidence type="ECO:0000256" key="12">
    <source>
        <dbReference type="ARBA" id="ARBA00049909"/>
    </source>
</evidence>
<feature type="transmembrane region" description="Helical" evidence="13">
    <location>
        <begin position="305"/>
        <end position="328"/>
    </location>
</feature>
<evidence type="ECO:0000256" key="5">
    <source>
        <dbReference type="ARBA" id="ARBA00022824"/>
    </source>
</evidence>
<evidence type="ECO:0000313" key="16">
    <source>
        <dbReference type="EMBL" id="QYV43153.1"/>
    </source>
</evidence>
<dbReference type="FunFam" id="1.10.3270.10:FF:000001">
    <property type="entry name" value="3-hydroxy-3-methylglutaryl coenzyme A reductase"/>
    <property type="match status" value="1"/>
</dbReference>
<keyword evidence="9 13" id="KW-0472">Membrane</keyword>
<evidence type="ECO:0000256" key="13">
    <source>
        <dbReference type="RuleBase" id="RU361219"/>
    </source>
</evidence>
<evidence type="ECO:0000256" key="10">
    <source>
        <dbReference type="ARBA" id="ARBA00023180"/>
    </source>
</evidence>
<evidence type="ECO:0000256" key="9">
    <source>
        <dbReference type="ARBA" id="ARBA00023136"/>
    </source>
</evidence>
<dbReference type="NCBIfam" id="TIGR00533">
    <property type="entry name" value="HMG_CoA_R_NADP"/>
    <property type="match status" value="1"/>
</dbReference>
<evidence type="ECO:0000256" key="1">
    <source>
        <dbReference type="ARBA" id="ARBA00004477"/>
    </source>
</evidence>
<dbReference type="InterPro" id="IPR002202">
    <property type="entry name" value="HMG_CoA_Rdtase"/>
</dbReference>
<comment type="pathway">
    <text evidence="2 13">Metabolic intermediate biosynthesis; (R)-mevalonate biosynthesis; (R)-mevalonate from acetyl-CoA: step 3/3.</text>
</comment>
<evidence type="ECO:0000256" key="4">
    <source>
        <dbReference type="ARBA" id="ARBA00022692"/>
    </source>
</evidence>
<evidence type="ECO:0000259" key="15">
    <source>
        <dbReference type="PROSITE" id="PS50156"/>
    </source>
</evidence>
<dbReference type="Gene3D" id="3.90.770.10">
    <property type="entry name" value="3-hydroxy-3-methylglutaryl-coenzyme A Reductase, Chain A, domain 2"/>
    <property type="match status" value="1"/>
</dbReference>
<dbReference type="FunFam" id="3.90.770.10:FF:000002">
    <property type="entry name" value="3-hydroxy-3-methylglutaryl coenzyme A reductase"/>
    <property type="match status" value="1"/>
</dbReference>
<keyword evidence="5 13" id="KW-0256">Endoplasmic reticulum</keyword>
<dbReference type="Gene3D" id="3.30.70.420">
    <property type="entry name" value="Hydroxymethylglutaryl-CoA reductase, class I/II, NAD/NADP-binding domain"/>
    <property type="match status" value="1"/>
</dbReference>
<dbReference type="InterPro" id="IPR023282">
    <property type="entry name" value="HMG_CoA_Rdtase_N"/>
</dbReference>
<gene>
    <name evidence="16" type="primary">HMGR1</name>
</gene>
<dbReference type="NCBIfam" id="TIGR00920">
    <property type="entry name" value="2A060605"/>
    <property type="match status" value="1"/>
</dbReference>
<dbReference type="InterPro" id="IPR053958">
    <property type="entry name" value="HMGCR/SNAP/NPC1-like_SSD"/>
</dbReference>
<evidence type="ECO:0000256" key="6">
    <source>
        <dbReference type="ARBA" id="ARBA00022857"/>
    </source>
</evidence>
<dbReference type="GO" id="GO:0004420">
    <property type="term" value="F:hydroxymethylglutaryl-CoA reductase (NADPH) activity"/>
    <property type="evidence" value="ECO:0007669"/>
    <property type="project" value="UniProtKB-EC"/>
</dbReference>
<dbReference type="InterPro" id="IPR009029">
    <property type="entry name" value="HMG_CoA_Rdtase_sub-bd_dom_sf"/>
</dbReference>
<dbReference type="AlphaFoldDB" id="A0A8G0QFR8"/>
<comment type="subcellular location">
    <subcellularLocation>
        <location evidence="1 13">Endoplasmic reticulum membrane</location>
        <topology evidence="1 13">Multi-pass membrane protein</topology>
    </subcellularLocation>
</comment>
<keyword evidence="10" id="KW-0325">Glycoprotein</keyword>
<evidence type="ECO:0000256" key="8">
    <source>
        <dbReference type="ARBA" id="ARBA00023002"/>
    </source>
</evidence>
<sequence length="836" mass="91671">MKMSHLFGIYGKICATHPWEVIVSVITLTACFLTMDKPKSSVPTKHVTPCSGCIEEHFVAADVIVMTIIRCLAILYCYHQFRNLQKLGSKYILGFAGLFVVFSSFVFTSAVLNILQIELVDLKDALFFFLLLIDLSKAAKLAQYALTSSNEGEISKNIARGVSVLGPTITLDTIVETLVIGVGTLSGVHRLEILSYFACLSVIVNYIIFMTFYPACLSLMLELGRVTEFYGEEQAHMTNMLLEDNEKSNPAVQRVKLIMSLGLTVVHIHSRWTLNSGTENISTLTNKRINCTEDSSTYGFLMKQFVLSADHIVILILLVTLMIKFIFFESKDNFGDPSIQQKVARDAIVQMKNEIKRQNRTYSSSVEVQTDELDSKDSSTEDLKDAHLGQDMARNLQDCLKIYRNNDAKDLTDEEIIKLVDTKHIPSYNLEKAVKNPIRGVKIRRKITQNLITVPDVFAHLPYENYDYSRVLGACCENVIGYVPVPVGIAGPLLLDDRKFYIPLATTEGCLVASTNRGCRAIEKTGIKSRIVADGMTRGPVVRFPSIVKASEAMLWLKKDENFSTMRDSFNSTSRFAKLQKISTHIAGRYLFIRFVAETGDAMGMNMISKGTEKALNEMQVHFSDMEVLSLSGNICTDKKPAAINWIEGRGKSVVCECVIPSSVVSSVLKTTTSAMVDLNISKNMIGSAVAGSIGGFNAHAANIVTAMFIATGQDAAQNVSSSNCLTIMEPWGDDGDDLYVSCTMPSIEIGTIGGGTVLPAQSACLKMLHVDGPNQDSPGANAKQLARVVCGAVLAGEVSLMAALASGHLVKSHLRYNRSYSSRDAGSFGSSICDR</sequence>
<dbReference type="PANTHER" id="PTHR10572:SF24">
    <property type="entry name" value="3-HYDROXY-3-METHYLGLUTARYL-COENZYME A REDUCTASE"/>
    <property type="match status" value="1"/>
</dbReference>